<feature type="region of interest" description="Disordered" evidence="2">
    <location>
        <begin position="129"/>
        <end position="160"/>
    </location>
</feature>
<evidence type="ECO:0000313" key="3">
    <source>
        <dbReference type="EMBL" id="BAE51987.1"/>
    </source>
</evidence>
<protein>
    <submittedName>
        <fullName evidence="3">Predicted transcriptional regulator</fullName>
    </submittedName>
</protein>
<dbReference type="HOGENOM" id="CLU_106247_0_0_5"/>
<evidence type="ECO:0000313" key="4">
    <source>
        <dbReference type="Proteomes" id="UP000007058"/>
    </source>
</evidence>
<keyword evidence="4" id="KW-1185">Reference proteome</keyword>
<proteinExistence type="inferred from homology"/>
<accession>Q2W2D8</accession>
<dbReference type="Proteomes" id="UP000007058">
    <property type="component" value="Chromosome"/>
</dbReference>
<organism evidence="3 4">
    <name type="scientific">Paramagnetospirillum magneticum (strain ATCC 700264 / AMB-1)</name>
    <name type="common">Magnetospirillum magneticum</name>
    <dbReference type="NCBI Taxonomy" id="342108"/>
    <lineage>
        <taxon>Bacteria</taxon>
        <taxon>Pseudomonadati</taxon>
        <taxon>Pseudomonadota</taxon>
        <taxon>Alphaproteobacteria</taxon>
        <taxon>Rhodospirillales</taxon>
        <taxon>Magnetospirillaceae</taxon>
        <taxon>Paramagnetospirillum</taxon>
    </lineage>
</organism>
<dbReference type="RefSeq" id="WP_011385548.1">
    <property type="nucleotide sequence ID" value="NC_007626.1"/>
</dbReference>
<dbReference type="GO" id="GO:0006355">
    <property type="term" value="P:regulation of DNA-templated transcription"/>
    <property type="evidence" value="ECO:0007669"/>
    <property type="project" value="InterPro"/>
</dbReference>
<dbReference type="GO" id="GO:0008270">
    <property type="term" value="F:zinc ion binding"/>
    <property type="evidence" value="ECO:0007669"/>
    <property type="project" value="InterPro"/>
</dbReference>
<comment type="similarity">
    <text evidence="1">Belongs to the ros/MucR family.</text>
</comment>
<evidence type="ECO:0000256" key="2">
    <source>
        <dbReference type="SAM" id="MobiDB-lite"/>
    </source>
</evidence>
<dbReference type="GO" id="GO:0003677">
    <property type="term" value="F:DNA binding"/>
    <property type="evidence" value="ECO:0007669"/>
    <property type="project" value="InterPro"/>
</dbReference>
<dbReference type="InterPro" id="IPR008807">
    <property type="entry name" value="ROS_MUCR"/>
</dbReference>
<dbReference type="KEGG" id="mag:amb3183"/>
<sequence length="160" mass="17173">MANQKVSFAARIVAAYLRNHEVAIGDLSGIISATYAALAGTDAPPPVGADRPTPAVPIKKSITPNFVACLECGKRQKMLRRHLSTSHGLSVDAYRSKWSLPADYPMAAPNYSQKRSEMAIQIGLGRKPKTTVAKNAATDAEESEKAPHTYPASRWAKPTG</sequence>
<dbReference type="STRING" id="342108.amb3183"/>
<reference evidence="3 4" key="1">
    <citation type="journal article" date="2005" name="DNA Res.">
        <title>Complete genome sequence of the facultative anaerobic magnetotactic bacterium Magnetospirillum sp. strain AMB-1.</title>
        <authorList>
            <person name="Matsunaga T."/>
            <person name="Okamura Y."/>
            <person name="Fukuda Y."/>
            <person name="Wahyudi A.T."/>
            <person name="Murase Y."/>
            <person name="Takeyama H."/>
        </authorList>
    </citation>
    <scope>NUCLEOTIDE SEQUENCE [LARGE SCALE GENOMIC DNA]</scope>
    <source>
        <strain evidence="4">ATCC 700264 / AMB-1</strain>
    </source>
</reference>
<evidence type="ECO:0000256" key="1">
    <source>
        <dbReference type="ARBA" id="ARBA00007031"/>
    </source>
</evidence>
<dbReference type="OrthoDB" id="9809693at2"/>
<dbReference type="Gene3D" id="1.10.10.1550">
    <property type="entry name" value="ROS/MUCR transcriptional regulator protein"/>
    <property type="match status" value="1"/>
</dbReference>
<dbReference type="AlphaFoldDB" id="Q2W2D8"/>
<dbReference type="Pfam" id="PF05443">
    <property type="entry name" value="ROS_MUCR"/>
    <property type="match status" value="1"/>
</dbReference>
<gene>
    <name evidence="3" type="ordered locus">amb3183</name>
</gene>
<dbReference type="InterPro" id="IPR041920">
    <property type="entry name" value="ROS/MUCR_sf"/>
</dbReference>
<dbReference type="EMBL" id="AP007255">
    <property type="protein sequence ID" value="BAE51987.1"/>
    <property type="molecule type" value="Genomic_DNA"/>
</dbReference>
<name>Q2W2D8_PARM1</name>